<feature type="domain" description="Xylose isomerase-like TIM barrel" evidence="1">
    <location>
        <begin position="32"/>
        <end position="268"/>
    </location>
</feature>
<dbReference type="SUPFAM" id="SSF51658">
    <property type="entry name" value="Xylose isomerase-like"/>
    <property type="match status" value="1"/>
</dbReference>
<dbReference type="GO" id="GO:0016853">
    <property type="term" value="F:isomerase activity"/>
    <property type="evidence" value="ECO:0007669"/>
    <property type="project" value="UniProtKB-KW"/>
</dbReference>
<dbReference type="Pfam" id="PF01261">
    <property type="entry name" value="AP_endonuc_2"/>
    <property type="match status" value="1"/>
</dbReference>
<dbReference type="RefSeq" id="WP_257718244.1">
    <property type="nucleotide sequence ID" value="NZ_JANJOU010000022.1"/>
</dbReference>
<evidence type="ECO:0000313" key="2">
    <source>
        <dbReference type="EMBL" id="MCR0984593.1"/>
    </source>
</evidence>
<dbReference type="PANTHER" id="PTHR12110">
    <property type="entry name" value="HYDROXYPYRUVATE ISOMERASE"/>
    <property type="match status" value="1"/>
</dbReference>
<dbReference type="InterPro" id="IPR013022">
    <property type="entry name" value="Xyl_isomerase-like_TIM-brl"/>
</dbReference>
<dbReference type="InterPro" id="IPR036237">
    <property type="entry name" value="Xyl_isomerase-like_sf"/>
</dbReference>
<dbReference type="EMBL" id="JANJOU010000022">
    <property type="protein sequence ID" value="MCR0984593.1"/>
    <property type="molecule type" value="Genomic_DNA"/>
</dbReference>
<dbReference type="InterPro" id="IPR050312">
    <property type="entry name" value="IolE/XylAMocC-like"/>
</dbReference>
<accession>A0ABT1X907</accession>
<dbReference type="Proteomes" id="UP001524642">
    <property type="component" value="Unassembled WGS sequence"/>
</dbReference>
<keyword evidence="2" id="KW-0413">Isomerase</keyword>
<gene>
    <name evidence="2" type="ORF">NRP21_21275</name>
</gene>
<evidence type="ECO:0000313" key="3">
    <source>
        <dbReference type="Proteomes" id="UP001524642"/>
    </source>
</evidence>
<reference evidence="2 3" key="1">
    <citation type="submission" date="2022-06" db="EMBL/GenBank/DDBJ databases">
        <title>Roseomonas CN29.</title>
        <authorList>
            <person name="Cheng Y."/>
            <person name="He X."/>
        </authorList>
    </citation>
    <scope>NUCLEOTIDE SEQUENCE [LARGE SCALE GENOMIC DNA]</scope>
    <source>
        <strain evidence="2 3">CN29</strain>
    </source>
</reference>
<dbReference type="PANTHER" id="PTHR12110:SF52">
    <property type="entry name" value="XYLOSE ISOMERASE"/>
    <property type="match status" value="1"/>
</dbReference>
<protein>
    <submittedName>
        <fullName evidence="2">Sugar phosphate isomerase/epimerase</fullName>
    </submittedName>
</protein>
<comment type="caution">
    <text evidence="2">The sequence shown here is derived from an EMBL/GenBank/DDBJ whole genome shotgun (WGS) entry which is preliminary data.</text>
</comment>
<proteinExistence type="predicted"/>
<name>A0ABT1X907_9PROT</name>
<sequence length="277" mass="29206">MGAPIASKPGPLSLNTVTVKEKWGLAECIEGCARHGIPGISPWRDVLQAMGVEKAARAIRDAGLSVSGLCRGGMFPAADAAGRAAAIEDNRRAIAEAHALGAACLVMVCGGLPPGSKDLDGARAMVRDGLHAIMEEARAAGVTIALEPLHPMTCADRSVLSTLGQALDLCDELGAGSGVALDVYHVWWDPALRAGVERAGKRIAAFHVCDWLVPTVDTVFDRGLPGEGVIDIPGIRAMVEAQGYRGHTEVEILSRRWWAADPDEVLEDIKRRHASAC</sequence>
<dbReference type="Gene3D" id="3.20.20.150">
    <property type="entry name" value="Divalent-metal-dependent TIM barrel enzymes"/>
    <property type="match status" value="1"/>
</dbReference>
<keyword evidence="3" id="KW-1185">Reference proteome</keyword>
<organism evidence="2 3">
    <name type="scientific">Roseomonas populi</name>
    <dbReference type="NCBI Taxonomy" id="3121582"/>
    <lineage>
        <taxon>Bacteria</taxon>
        <taxon>Pseudomonadati</taxon>
        <taxon>Pseudomonadota</taxon>
        <taxon>Alphaproteobacteria</taxon>
        <taxon>Acetobacterales</taxon>
        <taxon>Roseomonadaceae</taxon>
        <taxon>Roseomonas</taxon>
    </lineage>
</organism>
<evidence type="ECO:0000259" key="1">
    <source>
        <dbReference type="Pfam" id="PF01261"/>
    </source>
</evidence>